<name>A0A8J6HN24_TENMO</name>
<reference evidence="12" key="2">
    <citation type="submission" date="2021-08" db="EMBL/GenBank/DDBJ databases">
        <authorList>
            <person name="Eriksson T."/>
        </authorList>
    </citation>
    <scope>NUCLEOTIDE SEQUENCE</scope>
    <source>
        <strain evidence="12">Stoneville</strain>
        <tissue evidence="12">Whole head</tissue>
    </source>
</reference>
<dbReference type="GO" id="GO:0000422">
    <property type="term" value="P:autophagy of mitochondrion"/>
    <property type="evidence" value="ECO:0007669"/>
    <property type="project" value="TreeGrafter"/>
</dbReference>
<keyword evidence="6" id="KW-1133">Transmembrane helix</keyword>
<dbReference type="GO" id="GO:0034727">
    <property type="term" value="P:piecemeal microautophagy of the nucleus"/>
    <property type="evidence" value="ECO:0007669"/>
    <property type="project" value="TreeGrafter"/>
</dbReference>
<evidence type="ECO:0000256" key="3">
    <source>
        <dbReference type="ARBA" id="ARBA00018074"/>
    </source>
</evidence>
<evidence type="ECO:0000313" key="12">
    <source>
        <dbReference type="EMBL" id="KAH0817412.1"/>
    </source>
</evidence>
<evidence type="ECO:0000256" key="6">
    <source>
        <dbReference type="ARBA" id="ARBA00022989"/>
    </source>
</evidence>
<evidence type="ECO:0000256" key="10">
    <source>
        <dbReference type="RuleBase" id="RU364027"/>
    </source>
</evidence>
<evidence type="ECO:0000256" key="9">
    <source>
        <dbReference type="ARBA" id="ARBA00023136"/>
    </source>
</evidence>
<evidence type="ECO:0000256" key="2">
    <source>
        <dbReference type="ARBA" id="ARBA00006185"/>
    </source>
</evidence>
<dbReference type="GO" id="GO:0034497">
    <property type="term" value="P:protein localization to phagophore assembly site"/>
    <property type="evidence" value="ECO:0007669"/>
    <property type="project" value="TreeGrafter"/>
</dbReference>
<sequence>MTALTVAVAILRSVVPDETTSQDLEDLLTKVVLHTHYLPPEWVGQAHTSGVRKEFEQLFQYGFVSLLETILSPFITPFVLWRHILPRASEFFDFFHYFTVRVTGVGDVCSFAQMDVRKHGNPQWHDGDLSVEKDLQCENGKLELSLVHFKCTNPSWKPPESVEEFVKNVQNQSSMVASLSNRELMFSRYDEAGPSSWRPGEPCHPNAIPARDVSVYTSGLWRRAVTSVEPPTAHHGHLTRMWMNEGATPESFREMSLSATYLHGLNSTKKQSQSSTTVTTTAGSSSAAATDPSSAAARTGATTTLSTAHETTPLLSLNR</sequence>
<comment type="function">
    <text evidence="10">Phospholipid scramblase involved in autophagy. Cycles between the preautophagosomal structure/phagophore assembly site (PAS) and the cytoplasmic vesicle pool and supplies membrane for the growing autophagosome. Lipid scramblase activity plays a key role in preautophagosomal structure/phagophore assembly by distributing the phospholipids that arrive through ATG2 from the cytoplasmic to the luminal leaflet of the bilayer, thereby driving autophagosomal membrane expansion.</text>
</comment>
<keyword evidence="13" id="KW-1185">Reference proteome</keyword>
<feature type="compositionally biased region" description="Low complexity" evidence="11">
    <location>
        <begin position="274"/>
        <end position="312"/>
    </location>
</feature>
<dbReference type="PANTHER" id="PTHR13038">
    <property type="entry name" value="APG9 AUTOPHAGY 9"/>
    <property type="match status" value="1"/>
</dbReference>
<evidence type="ECO:0000256" key="1">
    <source>
        <dbReference type="ARBA" id="ARBA00004511"/>
    </source>
</evidence>
<evidence type="ECO:0000256" key="4">
    <source>
        <dbReference type="ARBA" id="ARBA00022448"/>
    </source>
</evidence>
<dbReference type="AlphaFoldDB" id="A0A8J6HN24"/>
<comment type="similarity">
    <text evidence="2 10">Belongs to the ATG9 family.</text>
</comment>
<organism evidence="12 13">
    <name type="scientific">Tenebrio molitor</name>
    <name type="common">Yellow mealworm beetle</name>
    <dbReference type="NCBI Taxonomy" id="7067"/>
    <lineage>
        <taxon>Eukaryota</taxon>
        <taxon>Metazoa</taxon>
        <taxon>Ecdysozoa</taxon>
        <taxon>Arthropoda</taxon>
        <taxon>Hexapoda</taxon>
        <taxon>Insecta</taxon>
        <taxon>Pterygota</taxon>
        <taxon>Neoptera</taxon>
        <taxon>Endopterygota</taxon>
        <taxon>Coleoptera</taxon>
        <taxon>Polyphaga</taxon>
        <taxon>Cucujiformia</taxon>
        <taxon>Tenebrionidae</taxon>
        <taxon>Tenebrio</taxon>
    </lineage>
</organism>
<feature type="region of interest" description="Disordered" evidence="11">
    <location>
        <begin position="266"/>
        <end position="319"/>
    </location>
</feature>
<dbReference type="Proteomes" id="UP000719412">
    <property type="component" value="Unassembled WGS sequence"/>
</dbReference>
<keyword evidence="5" id="KW-0812">Transmembrane</keyword>
<evidence type="ECO:0000256" key="8">
    <source>
        <dbReference type="ARBA" id="ARBA00023055"/>
    </source>
</evidence>
<dbReference type="PANTHER" id="PTHR13038:SF10">
    <property type="entry name" value="AUTOPHAGY-RELATED PROTEIN 9"/>
    <property type="match status" value="1"/>
</dbReference>
<dbReference type="InterPro" id="IPR007241">
    <property type="entry name" value="Autophagy-rel_prot_9"/>
</dbReference>
<dbReference type="GO" id="GO:0006869">
    <property type="term" value="P:lipid transport"/>
    <property type="evidence" value="ECO:0007669"/>
    <property type="project" value="UniProtKB-KW"/>
</dbReference>
<keyword evidence="7 10" id="KW-0072">Autophagy</keyword>
<comment type="caution">
    <text evidence="12">The sequence shown here is derived from an EMBL/GenBank/DDBJ whole genome shotgun (WGS) entry which is preliminary data.</text>
</comment>
<dbReference type="Pfam" id="PF04109">
    <property type="entry name" value="ATG9"/>
    <property type="match status" value="1"/>
</dbReference>
<gene>
    <name evidence="12" type="ORF">GEV33_005380</name>
</gene>
<dbReference type="GO" id="GO:0005776">
    <property type="term" value="C:autophagosome"/>
    <property type="evidence" value="ECO:0007669"/>
    <property type="project" value="TreeGrafter"/>
</dbReference>
<evidence type="ECO:0000256" key="5">
    <source>
        <dbReference type="ARBA" id="ARBA00022692"/>
    </source>
</evidence>
<reference evidence="12" key="1">
    <citation type="journal article" date="2020" name="J Insects Food Feed">
        <title>The yellow mealworm (Tenebrio molitor) genome: a resource for the emerging insects as food and feed industry.</title>
        <authorList>
            <person name="Eriksson T."/>
            <person name="Andere A."/>
            <person name="Kelstrup H."/>
            <person name="Emery V."/>
            <person name="Picard C."/>
        </authorList>
    </citation>
    <scope>NUCLEOTIDE SEQUENCE</scope>
    <source>
        <strain evidence="12">Stoneville</strain>
        <tissue evidence="12">Whole head</tissue>
    </source>
</reference>
<keyword evidence="4 10" id="KW-0813">Transport</keyword>
<comment type="subcellular location">
    <subcellularLocation>
        <location evidence="1 10">Preautophagosomal structure membrane</location>
        <topology evidence="1 10">Multi-pass membrane protein</topology>
    </subcellularLocation>
</comment>
<proteinExistence type="inferred from homology"/>
<protein>
    <recommendedName>
        <fullName evidence="3 10">Autophagy-related protein 9</fullName>
    </recommendedName>
</protein>
<accession>A0A8J6HN24</accession>
<keyword evidence="9" id="KW-0472">Membrane</keyword>
<evidence type="ECO:0000256" key="7">
    <source>
        <dbReference type="ARBA" id="ARBA00023006"/>
    </source>
</evidence>
<evidence type="ECO:0000256" key="11">
    <source>
        <dbReference type="SAM" id="MobiDB-lite"/>
    </source>
</evidence>
<dbReference type="GO" id="GO:0061709">
    <property type="term" value="P:reticulophagy"/>
    <property type="evidence" value="ECO:0007669"/>
    <property type="project" value="TreeGrafter"/>
</dbReference>
<keyword evidence="8 10" id="KW-0445">Lipid transport</keyword>
<dbReference type="GO" id="GO:0034045">
    <property type="term" value="C:phagophore assembly site membrane"/>
    <property type="evidence" value="ECO:0007669"/>
    <property type="project" value="UniProtKB-SubCell"/>
</dbReference>
<evidence type="ECO:0000313" key="13">
    <source>
        <dbReference type="Proteomes" id="UP000719412"/>
    </source>
</evidence>
<dbReference type="EMBL" id="JABDTM020019551">
    <property type="protein sequence ID" value="KAH0817412.1"/>
    <property type="molecule type" value="Genomic_DNA"/>
</dbReference>